<dbReference type="EMBL" id="CP000546">
    <property type="protein sequence ID" value="ABN03562.1"/>
    <property type="molecule type" value="Genomic_DNA"/>
</dbReference>
<dbReference type="Proteomes" id="UP000002283">
    <property type="component" value="Chromosome I"/>
</dbReference>
<sequence>MIRTSPRTTSPNSFDASWWASIMPPSPRRRSGSARTSRVFRRLAERIAERVGKAAG</sequence>
<evidence type="ECO:0000313" key="1">
    <source>
        <dbReference type="EMBL" id="ABN03562.1"/>
    </source>
</evidence>
<organism evidence="1 2">
    <name type="scientific">Burkholderia mallei (strain NCTC 10229)</name>
    <dbReference type="NCBI Taxonomy" id="412022"/>
    <lineage>
        <taxon>Bacteria</taxon>
        <taxon>Pseudomonadati</taxon>
        <taxon>Pseudomonadota</taxon>
        <taxon>Betaproteobacteria</taxon>
        <taxon>Burkholderiales</taxon>
        <taxon>Burkholderiaceae</taxon>
        <taxon>Burkholderia</taxon>
        <taxon>pseudomallei group</taxon>
    </lineage>
</organism>
<evidence type="ECO:0000313" key="2">
    <source>
        <dbReference type="Proteomes" id="UP000002283"/>
    </source>
</evidence>
<dbReference type="HOGENOM" id="CLU_3005298_0_0_4"/>
<name>A2S2P0_BURM9</name>
<accession>A2S2P0</accession>
<gene>
    <name evidence="1" type="ordered locus">BMA10229_A0207</name>
</gene>
<protein>
    <submittedName>
        <fullName evidence="1">Uncharacterized protein</fullName>
    </submittedName>
</protein>
<reference evidence="1 2" key="1">
    <citation type="submission" date="2007-01" db="EMBL/GenBank/DDBJ databases">
        <authorList>
            <person name="DeShazer D."/>
            <person name="Woods D.E."/>
            <person name="Nierman W.C."/>
        </authorList>
    </citation>
    <scope>NUCLEOTIDE SEQUENCE [LARGE SCALE GENOMIC DNA]</scope>
    <source>
        <strain evidence="1 2">NCTC 10229</strain>
    </source>
</reference>
<dbReference type="KEGG" id="bml:BMA10229_A0207"/>
<dbReference type="AlphaFoldDB" id="A2S2P0"/>
<proteinExistence type="predicted"/>